<evidence type="ECO:0000313" key="1">
    <source>
        <dbReference type="EMBL" id="OTG67663.1"/>
    </source>
</evidence>
<keyword evidence="2" id="KW-1185">Reference proteome</keyword>
<dbReference type="OrthoDB" id="5540889at2"/>
<reference evidence="1 2" key="1">
    <citation type="submission" date="2017-04" db="EMBL/GenBank/DDBJ databases">
        <title>High diversity of culturable Acinetobacter species in natural soil and water ecosystems.</title>
        <authorList>
            <person name="Nemec A."/>
            <person name="Radolfova-Krizova L."/>
        </authorList>
    </citation>
    <scope>NUCLEOTIDE SEQUENCE [LARGE SCALE GENOMIC DNA]</scope>
    <source>
        <strain evidence="1 2">ANC 4999</strain>
    </source>
</reference>
<proteinExistence type="predicted"/>
<comment type="caution">
    <text evidence="1">The sequence shown here is derived from an EMBL/GenBank/DDBJ whole genome shotgun (WGS) entry which is preliminary data.</text>
</comment>
<organism evidence="1 2">
    <name type="scientific">Acinetobacter silvestris</name>
    <dbReference type="NCBI Taxonomy" id="1977882"/>
    <lineage>
        <taxon>Bacteria</taxon>
        <taxon>Pseudomonadati</taxon>
        <taxon>Pseudomonadota</taxon>
        <taxon>Gammaproteobacteria</taxon>
        <taxon>Moraxellales</taxon>
        <taxon>Moraxellaceae</taxon>
        <taxon>Acinetobacter</taxon>
    </lineage>
</organism>
<name>A0A1Y3CP68_9GAMM</name>
<dbReference type="InterPro" id="IPR009097">
    <property type="entry name" value="Cyclic_Pdiesterase"/>
</dbReference>
<dbReference type="Pfam" id="PF13563">
    <property type="entry name" value="2_5_RNA_ligase2"/>
    <property type="match status" value="1"/>
</dbReference>
<dbReference type="RefSeq" id="WP_086202512.1">
    <property type="nucleotide sequence ID" value="NZ_NEGB01000001.1"/>
</dbReference>
<evidence type="ECO:0000313" key="2">
    <source>
        <dbReference type="Proteomes" id="UP000242765"/>
    </source>
</evidence>
<sequence>MFLKSSQCVIPTQRHDYPEWHRGRQDYAVWYLEIHQPELLIYLNQLRVDFSAFLFQPNTRQFHITLFICGFLTDQAPILNDDFSNEQFKQQLQLLVQENIQSFQLTVGKINSFDSALFVEVLDHHNSLSKIRNLLSKSQNEIAPLNYSPHITLGLYHSAFNSDAIFAKIASLQQQSFDISVDHLSFGCYKAKELQGPLYPHQQFYLSKF</sequence>
<protein>
    <submittedName>
        <fullName evidence="1">2'-5' RNA ligase</fullName>
    </submittedName>
</protein>
<dbReference type="GO" id="GO:0016874">
    <property type="term" value="F:ligase activity"/>
    <property type="evidence" value="ECO:0007669"/>
    <property type="project" value="UniProtKB-KW"/>
</dbReference>
<dbReference type="AlphaFoldDB" id="A0A1Y3CP68"/>
<dbReference type="SUPFAM" id="SSF55144">
    <property type="entry name" value="LigT-like"/>
    <property type="match status" value="1"/>
</dbReference>
<keyword evidence="1" id="KW-0436">Ligase</keyword>
<dbReference type="Gene3D" id="3.90.1140.10">
    <property type="entry name" value="Cyclic phosphodiesterase"/>
    <property type="match status" value="1"/>
</dbReference>
<dbReference type="STRING" id="1977882.B9T28_03340"/>
<dbReference type="Proteomes" id="UP000242765">
    <property type="component" value="Unassembled WGS sequence"/>
</dbReference>
<gene>
    <name evidence="1" type="ORF">B9T28_03340</name>
</gene>
<dbReference type="EMBL" id="NEGB01000001">
    <property type="protein sequence ID" value="OTG67663.1"/>
    <property type="molecule type" value="Genomic_DNA"/>
</dbReference>
<accession>A0A1Y3CP68</accession>